<organism evidence="3 4">
    <name type="scientific">Uabimicrobium amorphum</name>
    <dbReference type="NCBI Taxonomy" id="2596890"/>
    <lineage>
        <taxon>Bacteria</taxon>
        <taxon>Pseudomonadati</taxon>
        <taxon>Planctomycetota</taxon>
        <taxon>Candidatus Uabimicrobiia</taxon>
        <taxon>Candidatus Uabimicrobiales</taxon>
        <taxon>Candidatus Uabimicrobiaceae</taxon>
        <taxon>Candidatus Uabimicrobium</taxon>
    </lineage>
</organism>
<dbReference type="OrthoDB" id="9813518at2"/>
<evidence type="ECO:0000259" key="2">
    <source>
        <dbReference type="Pfam" id="PF07885"/>
    </source>
</evidence>
<dbReference type="EMBL" id="AP019860">
    <property type="protein sequence ID" value="BBM87054.1"/>
    <property type="molecule type" value="Genomic_DNA"/>
</dbReference>
<feature type="transmembrane region" description="Helical" evidence="1">
    <location>
        <begin position="141"/>
        <end position="161"/>
    </location>
</feature>
<feature type="transmembrane region" description="Helical" evidence="1">
    <location>
        <begin position="82"/>
        <end position="102"/>
    </location>
</feature>
<proteinExistence type="predicted"/>
<feature type="transmembrane region" description="Helical" evidence="1">
    <location>
        <begin position="181"/>
        <end position="200"/>
    </location>
</feature>
<name>A0A5S9ISE9_UABAM</name>
<feature type="transmembrane region" description="Helical" evidence="1">
    <location>
        <begin position="57"/>
        <end position="77"/>
    </location>
</feature>
<keyword evidence="1" id="KW-0812">Transmembrane</keyword>
<accession>A0A5S9ISE9</accession>
<sequence>MVRFHFIKESKHSFEIEMKNSIISSYKIIKKQRFILVLFCLFILIFVIAPLSRPDFIGCIGIDASISILLIVSLFFVTEKTFVLALLATFSVLLIRSLLYIFPSNLLVITSNTLSFILLIVVTMNIFVLLSQKNKTDIETLAAAISVYLMIGLIFGFIYATMHHLNSLYFSFKEEPLLHQFSVWLYYSFVTLTTLGYGDIVPLSPFAKMLSCLEAILGQMYLAITIAHVVGLRINAGRYRDSG</sequence>
<dbReference type="Gene3D" id="1.10.287.70">
    <property type="match status" value="1"/>
</dbReference>
<feature type="domain" description="Potassium channel" evidence="2">
    <location>
        <begin position="151"/>
        <end position="229"/>
    </location>
</feature>
<feature type="transmembrane region" description="Helical" evidence="1">
    <location>
        <begin position="212"/>
        <end position="234"/>
    </location>
</feature>
<keyword evidence="1" id="KW-1133">Transmembrane helix</keyword>
<feature type="transmembrane region" description="Helical" evidence="1">
    <location>
        <begin position="108"/>
        <end position="129"/>
    </location>
</feature>
<keyword evidence="1" id="KW-0472">Membrane</keyword>
<feature type="transmembrane region" description="Helical" evidence="1">
    <location>
        <begin position="34"/>
        <end position="51"/>
    </location>
</feature>
<evidence type="ECO:0000313" key="3">
    <source>
        <dbReference type="EMBL" id="BBM87054.1"/>
    </source>
</evidence>
<dbReference type="SUPFAM" id="SSF81324">
    <property type="entry name" value="Voltage-gated potassium channels"/>
    <property type="match status" value="1"/>
</dbReference>
<reference evidence="3 4" key="1">
    <citation type="submission" date="2019-08" db="EMBL/GenBank/DDBJ databases">
        <title>Complete genome sequence of Candidatus Uab amorphum.</title>
        <authorList>
            <person name="Shiratori T."/>
            <person name="Suzuki S."/>
            <person name="Kakizawa Y."/>
            <person name="Ishida K."/>
        </authorList>
    </citation>
    <scope>NUCLEOTIDE SEQUENCE [LARGE SCALE GENOMIC DNA]</scope>
    <source>
        <strain evidence="3 4">SRT547</strain>
    </source>
</reference>
<evidence type="ECO:0000256" key="1">
    <source>
        <dbReference type="SAM" id="Phobius"/>
    </source>
</evidence>
<dbReference type="AlphaFoldDB" id="A0A5S9ISE9"/>
<dbReference type="Proteomes" id="UP000326354">
    <property type="component" value="Chromosome"/>
</dbReference>
<dbReference type="InterPro" id="IPR013099">
    <property type="entry name" value="K_chnl_dom"/>
</dbReference>
<dbReference type="Pfam" id="PF07885">
    <property type="entry name" value="Ion_trans_2"/>
    <property type="match status" value="1"/>
</dbReference>
<dbReference type="KEGG" id="uam:UABAM_05457"/>
<protein>
    <recommendedName>
        <fullName evidence="2">Potassium channel domain-containing protein</fullName>
    </recommendedName>
</protein>
<keyword evidence="4" id="KW-1185">Reference proteome</keyword>
<gene>
    <name evidence="3" type="ORF">UABAM_05457</name>
</gene>
<evidence type="ECO:0000313" key="4">
    <source>
        <dbReference type="Proteomes" id="UP000326354"/>
    </source>
</evidence>